<feature type="transmembrane region" description="Helical" evidence="1">
    <location>
        <begin position="107"/>
        <end position="126"/>
    </location>
</feature>
<evidence type="ECO:0000313" key="2">
    <source>
        <dbReference type="EMBL" id="KNC66646.1"/>
    </source>
</evidence>
<organism evidence="2 3">
    <name type="scientific">Pseudoalteromonas rubra</name>
    <dbReference type="NCBI Taxonomy" id="43658"/>
    <lineage>
        <taxon>Bacteria</taxon>
        <taxon>Pseudomonadati</taxon>
        <taxon>Pseudomonadota</taxon>
        <taxon>Gammaproteobacteria</taxon>
        <taxon>Alteromonadales</taxon>
        <taxon>Pseudoalteromonadaceae</taxon>
        <taxon>Pseudoalteromonas</taxon>
    </lineage>
</organism>
<protein>
    <submittedName>
        <fullName evidence="2">Uncharacterized protein</fullName>
    </submittedName>
</protein>
<evidence type="ECO:0000256" key="1">
    <source>
        <dbReference type="SAM" id="Phobius"/>
    </source>
</evidence>
<accession>A0A0L0EQH2</accession>
<dbReference type="EMBL" id="LFZX01000130">
    <property type="protein sequence ID" value="KNC66646.1"/>
    <property type="molecule type" value="Genomic_DNA"/>
</dbReference>
<feature type="transmembrane region" description="Helical" evidence="1">
    <location>
        <begin position="51"/>
        <end position="71"/>
    </location>
</feature>
<dbReference type="AlphaFoldDB" id="A0A0L0EQH2"/>
<keyword evidence="1" id="KW-1133">Transmembrane helix</keyword>
<keyword evidence="1" id="KW-0812">Transmembrane</keyword>
<gene>
    <name evidence="2" type="ORF">AC626_15635</name>
</gene>
<proteinExistence type="predicted"/>
<keyword evidence="1" id="KW-0472">Membrane</keyword>
<evidence type="ECO:0000313" key="3">
    <source>
        <dbReference type="Proteomes" id="UP000036850"/>
    </source>
</evidence>
<dbReference type="PATRIC" id="fig|43658.6.peg.4595"/>
<comment type="caution">
    <text evidence="2">The sequence shown here is derived from an EMBL/GenBank/DDBJ whole genome shotgun (WGS) entry which is preliminary data.</text>
</comment>
<dbReference type="Proteomes" id="UP000036850">
    <property type="component" value="Unassembled WGS sequence"/>
</dbReference>
<reference evidence="3" key="1">
    <citation type="submission" date="2015-07" db="EMBL/GenBank/DDBJ databases">
        <title>Draft genome sequence of a Pseudoalteromonas rubra strain, OCN096, isolated from Kaneohe Bay, Oahu, Hawaii.</title>
        <authorList>
            <person name="Beurmann S."/>
            <person name="Ushijima B."/>
            <person name="Belcaid M."/>
            <person name="Callahan S.M."/>
            <person name="Aeby G.S."/>
        </authorList>
    </citation>
    <scope>NUCLEOTIDE SEQUENCE [LARGE SCALE GENOMIC DNA]</scope>
    <source>
        <strain evidence="3">OCN096</strain>
    </source>
</reference>
<dbReference type="OrthoDB" id="4335991at2"/>
<name>A0A0L0EQH2_9GAMM</name>
<sequence>MTKNINPFHLIAAILSTIIVFLHGVWGGIDIADPLLASSAISDTVKYGMYYCWHITTLQLVFMSIAYLACALNAHNRLFAAGTLVFTICIAVLGIAMAQVFNLPFEILSQAWLFVPVSFFGLLGIVKTNRTLSAIPAAQ</sequence>
<feature type="transmembrane region" description="Helical" evidence="1">
    <location>
        <begin position="78"/>
        <end position="101"/>
    </location>
</feature>